<dbReference type="EMBL" id="JAUOZU010000022">
    <property type="protein sequence ID" value="MDO6966863.1"/>
    <property type="molecule type" value="Genomic_DNA"/>
</dbReference>
<dbReference type="RefSeq" id="WP_304378792.1">
    <property type="nucleotide sequence ID" value="NZ_JAUOZU010000022.1"/>
</dbReference>
<dbReference type="InterPro" id="IPR045079">
    <property type="entry name" value="Oxoprolinase-like"/>
</dbReference>
<accession>A0ABT8YU69</accession>
<dbReference type="SUPFAM" id="SSF53067">
    <property type="entry name" value="Actin-like ATPase domain"/>
    <property type="match status" value="1"/>
</dbReference>
<protein>
    <submittedName>
        <fullName evidence="4">Hydantoinase/oxoprolinase family protein</fullName>
    </submittedName>
</protein>
<dbReference type="PANTHER" id="PTHR11365">
    <property type="entry name" value="5-OXOPROLINASE RELATED"/>
    <property type="match status" value="1"/>
</dbReference>
<dbReference type="Proteomes" id="UP001174932">
    <property type="component" value="Unassembled WGS sequence"/>
</dbReference>
<feature type="domain" description="Acetophenone carboxylase-like C-terminal" evidence="3">
    <location>
        <begin position="512"/>
        <end position="686"/>
    </location>
</feature>
<evidence type="ECO:0000313" key="4">
    <source>
        <dbReference type="EMBL" id="MDO6966863.1"/>
    </source>
</evidence>
<dbReference type="InterPro" id="IPR008040">
    <property type="entry name" value="Hydant_A_N"/>
</dbReference>
<dbReference type="Pfam" id="PF01968">
    <property type="entry name" value="Hydantoinase_A"/>
    <property type="match status" value="1"/>
</dbReference>
<dbReference type="InterPro" id="IPR049517">
    <property type="entry name" value="ACX-like_C"/>
</dbReference>
<proteinExistence type="predicted"/>
<dbReference type="Pfam" id="PF19278">
    <property type="entry name" value="Hydant_A_C"/>
    <property type="match status" value="1"/>
</dbReference>
<evidence type="ECO:0000259" key="2">
    <source>
        <dbReference type="Pfam" id="PF05378"/>
    </source>
</evidence>
<reference evidence="4" key="2">
    <citation type="submission" date="2023-07" db="EMBL/GenBank/DDBJ databases">
        <authorList>
            <person name="Shen H."/>
        </authorList>
    </citation>
    <scope>NUCLEOTIDE SEQUENCE</scope>
    <source>
        <strain evidence="4">TNR-22</strain>
    </source>
</reference>
<organism evidence="4 5">
    <name type="scientific">Rhizobium alvei</name>
    <dbReference type="NCBI Taxonomy" id="1132659"/>
    <lineage>
        <taxon>Bacteria</taxon>
        <taxon>Pseudomonadati</taxon>
        <taxon>Pseudomonadota</taxon>
        <taxon>Alphaproteobacteria</taxon>
        <taxon>Hyphomicrobiales</taxon>
        <taxon>Rhizobiaceae</taxon>
        <taxon>Rhizobium/Agrobacterium group</taxon>
        <taxon>Rhizobium</taxon>
    </lineage>
</organism>
<gene>
    <name evidence="4" type="ORF">Q4481_23155</name>
</gene>
<evidence type="ECO:0000259" key="3">
    <source>
        <dbReference type="Pfam" id="PF19278"/>
    </source>
</evidence>
<feature type="domain" description="Hydantoinase A/oxoprolinase" evidence="1">
    <location>
        <begin position="214"/>
        <end position="499"/>
    </location>
</feature>
<dbReference type="InterPro" id="IPR043129">
    <property type="entry name" value="ATPase_NBD"/>
</dbReference>
<reference evidence="4" key="1">
    <citation type="journal article" date="2015" name="Int. J. Syst. Evol. Microbiol.">
        <title>Rhizobium alvei sp. nov., isolated from a freshwater river.</title>
        <authorList>
            <person name="Sheu S.Y."/>
            <person name="Huang H.W."/>
            <person name="Young C.C."/>
            <person name="Chen W.M."/>
        </authorList>
    </citation>
    <scope>NUCLEOTIDE SEQUENCE</scope>
    <source>
        <strain evidence="4">TNR-22</strain>
    </source>
</reference>
<evidence type="ECO:0000313" key="5">
    <source>
        <dbReference type="Proteomes" id="UP001174932"/>
    </source>
</evidence>
<sequence length="695" mass="75704">MTSNKNRYRLGIDAGGTFTDFVVADRESGEIKLFKALSTPTDPTKAIRNGLKLIHEAIGVSPEELVSQSDLCINGTTVGLNALITHRGGKTGLIATAGHEDSIEIRNGHKEDGFRYDPEYPAATMLVPRYLRKGVRERVLSDGSVRTPIHEEDVRAACELFLKEGIETVAISFVWSVLNPAHERRAAEIVREMMPDAILTVGSELYPQVREYTRTSTAVVNAYLAPVMRRYVRAVDAYFRDLGAAQPVRYFQSNGGLAIGQVMTDRSVYAINSGPASAPQAGLYVGAPFGKKNVITVDMGGTSFDITLTKDGQTNLNKNIDFLRYRIGVPMIQVETLGAGGGSIGWIDPLGIIQVGPQSAGSEPGPACYGQGGTEPTTSDANLVLGYLSPDGLLGGKLPLDIERARAAMRRVADPLGISIERAAYGMYTIVNNNMVNGIRRVSVERGYDPRDFVLVGAGGATAAHITALAREIGIDTIILPKLASGLCAFGQIISDVKYNYMATAPVRLDNDAAYKRIDDLYKQVEAEGRQHLVSDGFTDETIEIRRSLDMRYVGQVHECTVDIDMFDIDETTIDRVKEAFHRRHKELYTYAEPHNPVEVVNIESTLYGRIEKPKLPEKPKAGAVGGAIKDHRDAIFDASGKATRTPVYDGEKIGTGEPIKGPAIIEEVTTTIVIEPGWTAVLDKTNSYLITRDQ</sequence>
<dbReference type="Pfam" id="PF05378">
    <property type="entry name" value="Hydant_A_N"/>
    <property type="match status" value="1"/>
</dbReference>
<comment type="caution">
    <text evidence="4">The sequence shown here is derived from an EMBL/GenBank/DDBJ whole genome shotgun (WGS) entry which is preliminary data.</text>
</comment>
<name>A0ABT8YU69_9HYPH</name>
<dbReference type="InterPro" id="IPR002821">
    <property type="entry name" value="Hydantoinase_A"/>
</dbReference>
<keyword evidence="5" id="KW-1185">Reference proteome</keyword>
<dbReference type="PANTHER" id="PTHR11365:SF23">
    <property type="entry name" value="HYPOTHETICAL 5-OXOPROLINASE (EUROFUNG)-RELATED"/>
    <property type="match status" value="1"/>
</dbReference>
<evidence type="ECO:0000259" key="1">
    <source>
        <dbReference type="Pfam" id="PF01968"/>
    </source>
</evidence>
<feature type="domain" description="Hydantoinase/oxoprolinase N-terminal" evidence="2">
    <location>
        <begin position="9"/>
        <end position="193"/>
    </location>
</feature>